<dbReference type="AlphaFoldDB" id="A0A1H0NWI3"/>
<dbReference type="NCBIfam" id="TIGR02469">
    <property type="entry name" value="CbiT"/>
    <property type="match status" value="1"/>
</dbReference>
<gene>
    <name evidence="11" type="ORF">SAMN05660330_01480</name>
</gene>
<dbReference type="EC" id="2.1.1.33" evidence="4"/>
<comment type="function">
    <text evidence="2">Catalyzes the formation of N(7)-methylguanine at position 46 (m7G46) in tRNA.</text>
</comment>
<dbReference type="Gene3D" id="3.30.950.10">
    <property type="entry name" value="Methyltransferase, Cobalt-precorrin-4 Transmethylase, Domain 2"/>
    <property type="match status" value="1"/>
</dbReference>
<dbReference type="Pfam" id="PF00590">
    <property type="entry name" value="TP_methylase"/>
    <property type="match status" value="1"/>
</dbReference>
<evidence type="ECO:0000256" key="9">
    <source>
        <dbReference type="ARBA" id="ARBA00022694"/>
    </source>
</evidence>
<organism evidence="11 12">
    <name type="scientific">Desulforhopalus singaporensis</name>
    <dbReference type="NCBI Taxonomy" id="91360"/>
    <lineage>
        <taxon>Bacteria</taxon>
        <taxon>Pseudomonadati</taxon>
        <taxon>Thermodesulfobacteriota</taxon>
        <taxon>Desulfobulbia</taxon>
        <taxon>Desulfobulbales</taxon>
        <taxon>Desulfocapsaceae</taxon>
        <taxon>Desulforhopalus</taxon>
    </lineage>
</organism>
<evidence type="ECO:0000313" key="12">
    <source>
        <dbReference type="Proteomes" id="UP000199073"/>
    </source>
</evidence>
<dbReference type="InterPro" id="IPR000878">
    <property type="entry name" value="4pyrrol_Mease"/>
</dbReference>
<dbReference type="Proteomes" id="UP000199073">
    <property type="component" value="Unassembled WGS sequence"/>
</dbReference>
<dbReference type="InterPro" id="IPR012818">
    <property type="entry name" value="CbiE"/>
</dbReference>
<dbReference type="GO" id="GO:0008176">
    <property type="term" value="F:tRNA (guanine(46)-N7)-methyltransferase activity"/>
    <property type="evidence" value="ECO:0007669"/>
    <property type="project" value="UniProtKB-EC"/>
</dbReference>
<keyword evidence="5" id="KW-0169">Cobalamin biosynthesis</keyword>
<dbReference type="OrthoDB" id="9787825at2"/>
<proteinExistence type="predicted"/>
<keyword evidence="12" id="KW-1185">Reference proteome</keyword>
<comment type="catalytic activity">
    <reaction evidence="1">
        <text>guanosine(46) in tRNA + S-adenosyl-L-methionine = N(7)-methylguanosine(46) in tRNA + S-adenosyl-L-homocysteine</text>
        <dbReference type="Rhea" id="RHEA:42708"/>
        <dbReference type="Rhea" id="RHEA-COMP:10188"/>
        <dbReference type="Rhea" id="RHEA-COMP:10189"/>
        <dbReference type="ChEBI" id="CHEBI:57856"/>
        <dbReference type="ChEBI" id="CHEBI:59789"/>
        <dbReference type="ChEBI" id="CHEBI:74269"/>
        <dbReference type="ChEBI" id="CHEBI:74480"/>
        <dbReference type="EC" id="2.1.1.33"/>
    </reaction>
</comment>
<dbReference type="RefSeq" id="WP_092221363.1">
    <property type="nucleotide sequence ID" value="NZ_FNJI01000008.1"/>
</dbReference>
<dbReference type="GO" id="GO:0009236">
    <property type="term" value="P:cobalamin biosynthetic process"/>
    <property type="evidence" value="ECO:0007669"/>
    <property type="project" value="UniProtKB-UniPathway"/>
</dbReference>
<dbReference type="CDD" id="cd02440">
    <property type="entry name" value="AdoMet_MTases"/>
    <property type="match status" value="1"/>
</dbReference>
<dbReference type="Pfam" id="PF02390">
    <property type="entry name" value="Methyltransf_4"/>
    <property type="match status" value="1"/>
</dbReference>
<dbReference type="InterPro" id="IPR035996">
    <property type="entry name" value="4pyrrol_Methylase_sf"/>
</dbReference>
<evidence type="ECO:0000256" key="3">
    <source>
        <dbReference type="ARBA" id="ARBA00004953"/>
    </source>
</evidence>
<name>A0A1H0NWI3_9BACT</name>
<comment type="pathway">
    <text evidence="3">Cofactor biosynthesis; adenosylcobalamin biosynthesis.</text>
</comment>
<evidence type="ECO:0000256" key="2">
    <source>
        <dbReference type="ARBA" id="ARBA00003015"/>
    </source>
</evidence>
<evidence type="ECO:0000259" key="10">
    <source>
        <dbReference type="Pfam" id="PF00590"/>
    </source>
</evidence>
<keyword evidence="9" id="KW-0819">tRNA processing</keyword>
<dbReference type="NCBIfam" id="TIGR02467">
    <property type="entry name" value="CbiE"/>
    <property type="match status" value="1"/>
</dbReference>
<dbReference type="PANTHER" id="PTHR43182">
    <property type="entry name" value="COBALT-PRECORRIN-6B C(15)-METHYLTRANSFERASE (DECARBOXYLATING)"/>
    <property type="match status" value="1"/>
</dbReference>
<dbReference type="GO" id="GO:0008276">
    <property type="term" value="F:protein methyltransferase activity"/>
    <property type="evidence" value="ECO:0007669"/>
    <property type="project" value="InterPro"/>
</dbReference>
<keyword evidence="6 11" id="KW-0489">Methyltransferase</keyword>
<feature type="domain" description="Tetrapyrrole methylase" evidence="10">
    <location>
        <begin position="61"/>
        <end position="197"/>
    </location>
</feature>
<accession>A0A1H0NWI3</accession>
<dbReference type="SUPFAM" id="SSF53335">
    <property type="entry name" value="S-adenosyl-L-methionine-dependent methyltransferases"/>
    <property type="match status" value="1"/>
</dbReference>
<evidence type="ECO:0000313" key="11">
    <source>
        <dbReference type="EMBL" id="SDO97152.1"/>
    </source>
</evidence>
<dbReference type="PIRSF" id="PIRSF036428">
    <property type="entry name" value="CobL"/>
    <property type="match status" value="1"/>
</dbReference>
<dbReference type="InterPro" id="IPR003358">
    <property type="entry name" value="tRNA_(Gua-N-7)_MeTrfase_Trmb"/>
</dbReference>
<evidence type="ECO:0000256" key="8">
    <source>
        <dbReference type="ARBA" id="ARBA00022691"/>
    </source>
</evidence>
<reference evidence="11 12" key="1">
    <citation type="submission" date="2016-10" db="EMBL/GenBank/DDBJ databases">
        <authorList>
            <person name="de Groot N.N."/>
        </authorList>
    </citation>
    <scope>NUCLEOTIDE SEQUENCE [LARGE SCALE GENOMIC DNA]</scope>
    <source>
        <strain evidence="11 12">DSM 12130</strain>
    </source>
</reference>
<keyword evidence="7 11" id="KW-0808">Transferase</keyword>
<sequence length="408" mass="44253">MFKILVIGIGENVLSRRQKELICGCGTVFGTQRFGTLAEEAGVAAEKFLPITPLADSLGAMAKLLEHETVAVLCSGDPLFYGIGKKLLDRFPPQQVEFYPALSSVQLACSRFKIPWDDARFVSLHGRSPGHLPTVLLRHPKTIIFTDRANSPDKIAARLLEYFQTIEDTDYGARITAMVVADIGLATENIFTGSLQQCVDTTFSPLNIFCLLLPQQPQTDVPVCSLGLGEETIAHSRGLITKNEVRAATLHTLQLPTRGVMWDIGAGSGSVSIEAARANPDLTVYAVEHNRTEIENIKSNIRKFRCFNVVPVSGRAPDALTSLPSPDRIFVGGSGGSLQQLIEIAKDILPQTGRIVVNGVIAKTVESAPRLMRANNFRVSTATVAVSRTDSEGNTQQFNPITIITGTR</sequence>
<protein>
    <recommendedName>
        <fullName evidence="4">tRNA (guanine(46)-N(7))-methyltransferase</fullName>
        <ecNumber evidence="4">2.1.1.33</ecNumber>
    </recommendedName>
</protein>
<dbReference type="EMBL" id="FNJI01000008">
    <property type="protein sequence ID" value="SDO97152.1"/>
    <property type="molecule type" value="Genomic_DNA"/>
</dbReference>
<dbReference type="SUPFAM" id="SSF53790">
    <property type="entry name" value="Tetrapyrrole methylase"/>
    <property type="match status" value="1"/>
</dbReference>
<dbReference type="InterPro" id="IPR006365">
    <property type="entry name" value="Cbl_synth_CobL"/>
</dbReference>
<dbReference type="CDD" id="cd11644">
    <property type="entry name" value="Precorrin-6Y-MT"/>
    <property type="match status" value="1"/>
</dbReference>
<dbReference type="InterPro" id="IPR050714">
    <property type="entry name" value="Cobalamin_biosynth_MTase"/>
</dbReference>
<dbReference type="Gene3D" id="3.40.50.150">
    <property type="entry name" value="Vaccinia Virus protein VP39"/>
    <property type="match status" value="1"/>
</dbReference>
<evidence type="ECO:0000256" key="1">
    <source>
        <dbReference type="ARBA" id="ARBA00000142"/>
    </source>
</evidence>
<evidence type="ECO:0000256" key="7">
    <source>
        <dbReference type="ARBA" id="ARBA00022679"/>
    </source>
</evidence>
<evidence type="ECO:0000256" key="4">
    <source>
        <dbReference type="ARBA" id="ARBA00011977"/>
    </source>
</evidence>
<dbReference type="InterPro" id="IPR014008">
    <property type="entry name" value="Cbl_synth_MTase_CbiT"/>
</dbReference>
<evidence type="ECO:0000256" key="5">
    <source>
        <dbReference type="ARBA" id="ARBA00022573"/>
    </source>
</evidence>
<evidence type="ECO:0000256" key="6">
    <source>
        <dbReference type="ARBA" id="ARBA00022603"/>
    </source>
</evidence>
<dbReference type="PANTHER" id="PTHR43182:SF1">
    <property type="entry name" value="COBALT-PRECORRIN-7 C(5)-METHYLTRANSFERASE"/>
    <property type="match status" value="1"/>
</dbReference>
<dbReference type="UniPathway" id="UPA00148"/>
<keyword evidence="8" id="KW-0949">S-adenosyl-L-methionine</keyword>
<dbReference type="InterPro" id="IPR014776">
    <property type="entry name" value="4pyrrole_Mease_sub2"/>
</dbReference>
<dbReference type="InterPro" id="IPR029063">
    <property type="entry name" value="SAM-dependent_MTases_sf"/>
</dbReference>
<dbReference type="STRING" id="91360.SAMN05660330_01480"/>
<dbReference type="InterPro" id="IPR014777">
    <property type="entry name" value="4pyrrole_Mease_sub1"/>
</dbReference>
<dbReference type="Gene3D" id="3.40.1010.10">
    <property type="entry name" value="Cobalt-precorrin-4 Transmethylase, Domain 1"/>
    <property type="match status" value="1"/>
</dbReference>